<accession>A0A9P7E6K3</accession>
<evidence type="ECO:0000313" key="4">
    <source>
        <dbReference type="Proteomes" id="UP000807769"/>
    </source>
</evidence>
<dbReference type="RefSeq" id="XP_041190815.1">
    <property type="nucleotide sequence ID" value="XM_041333108.1"/>
</dbReference>
<dbReference type="Proteomes" id="UP000807769">
    <property type="component" value="Unassembled WGS sequence"/>
</dbReference>
<comment type="caution">
    <text evidence="3">The sequence shown here is derived from an EMBL/GenBank/DDBJ whole genome shotgun (WGS) entry which is preliminary data.</text>
</comment>
<dbReference type="InterPro" id="IPR040976">
    <property type="entry name" value="Pkinase_fungal"/>
</dbReference>
<organism evidence="3 4">
    <name type="scientific">Suillus subaureus</name>
    <dbReference type="NCBI Taxonomy" id="48587"/>
    <lineage>
        <taxon>Eukaryota</taxon>
        <taxon>Fungi</taxon>
        <taxon>Dikarya</taxon>
        <taxon>Basidiomycota</taxon>
        <taxon>Agaricomycotina</taxon>
        <taxon>Agaricomycetes</taxon>
        <taxon>Agaricomycetidae</taxon>
        <taxon>Boletales</taxon>
        <taxon>Suillineae</taxon>
        <taxon>Suillaceae</taxon>
        <taxon>Suillus</taxon>
    </lineage>
</organism>
<evidence type="ECO:0000259" key="2">
    <source>
        <dbReference type="Pfam" id="PF17667"/>
    </source>
</evidence>
<name>A0A9P7E6K3_9AGAM</name>
<dbReference type="Pfam" id="PF17667">
    <property type="entry name" value="Pkinase_fungal"/>
    <property type="match status" value="1"/>
</dbReference>
<reference evidence="3" key="1">
    <citation type="journal article" date="2020" name="New Phytol.">
        <title>Comparative genomics reveals dynamic genome evolution in host specialist ectomycorrhizal fungi.</title>
        <authorList>
            <person name="Lofgren L.A."/>
            <person name="Nguyen N.H."/>
            <person name="Vilgalys R."/>
            <person name="Ruytinx J."/>
            <person name="Liao H.L."/>
            <person name="Branco S."/>
            <person name="Kuo A."/>
            <person name="LaButti K."/>
            <person name="Lipzen A."/>
            <person name="Andreopoulos W."/>
            <person name="Pangilinan J."/>
            <person name="Riley R."/>
            <person name="Hundley H."/>
            <person name="Na H."/>
            <person name="Barry K."/>
            <person name="Grigoriev I.V."/>
            <person name="Stajich J.E."/>
            <person name="Kennedy P.G."/>
        </authorList>
    </citation>
    <scope>NUCLEOTIDE SEQUENCE</scope>
    <source>
        <strain evidence="3">MN1</strain>
    </source>
</reference>
<proteinExistence type="predicted"/>
<gene>
    <name evidence="3" type="ORF">BJ212DRAFT_1301280</name>
</gene>
<keyword evidence="4" id="KW-1185">Reference proteome</keyword>
<dbReference type="GeneID" id="64627125"/>
<feature type="domain" description="Fungal-type protein kinase" evidence="2">
    <location>
        <begin position="95"/>
        <end position="272"/>
    </location>
</feature>
<feature type="region of interest" description="Disordered" evidence="1">
    <location>
        <begin position="417"/>
        <end position="491"/>
    </location>
</feature>
<dbReference type="OrthoDB" id="5584477at2759"/>
<sequence>MPKGSNNIPWKNAENHLKDEGIFSPDKLAWQDCPNLDAFAHHLEGQFGRFVNAVAEICGEALESGAPCTYEFMLKLNVCQVHHVETKESFIVKDTWHNVISQFQSRAGLAKALRDCIIAHREVFQTFKVLHHDIHIGNLYIKTKTGNDAGGELGDWDFADCQDLHIVQQRLQPLNCAFPKMAEPIIPASSPMSTVSSLTSMPSSPKPFQLHKTLCPQLSRVLAQAPSWQTLTTDNESDPDAQQMSTSDPWDQFSRMDIHDDLKSFFYVIVIIMVAFHEASKQKSAEKLEETILADHWWNQQHWRSSAEWKVTTMKQDALWKSCIAPHIVRNILFLAVGSSYTPTKVLKISSVLNTVAATSELPEGDVQPEPINEPPSRAIIKKTSHAHPTATISTGILPTKESTITDPVANSASNIVASSSKHKAPKDVNNHTRKKSCASEKNSLADEGGKKSITSNQVKKSHTSDGTKKKSIVISAAGKKSGTSHPHCNDDEDYVLVKASISGKRKN</sequence>
<dbReference type="AlphaFoldDB" id="A0A9P7E6K3"/>
<evidence type="ECO:0000256" key="1">
    <source>
        <dbReference type="SAM" id="MobiDB-lite"/>
    </source>
</evidence>
<protein>
    <recommendedName>
        <fullName evidence="2">Fungal-type protein kinase domain-containing protein</fullName>
    </recommendedName>
</protein>
<dbReference type="EMBL" id="JABBWG010000025">
    <property type="protein sequence ID" value="KAG1812792.1"/>
    <property type="molecule type" value="Genomic_DNA"/>
</dbReference>
<evidence type="ECO:0000313" key="3">
    <source>
        <dbReference type="EMBL" id="KAG1812792.1"/>
    </source>
</evidence>